<feature type="compositionally biased region" description="Basic residues" evidence="3">
    <location>
        <begin position="1"/>
        <end position="19"/>
    </location>
</feature>
<evidence type="ECO:0000313" key="6">
    <source>
        <dbReference type="Proteomes" id="UP001165122"/>
    </source>
</evidence>
<evidence type="ECO:0000256" key="3">
    <source>
        <dbReference type="SAM" id="MobiDB-lite"/>
    </source>
</evidence>
<dbReference type="AlphaFoldDB" id="A0A9W7F1Y3"/>
<comment type="caution">
    <text evidence="5">The sequence shown here is derived from an EMBL/GenBank/DDBJ whole genome shotgun (WGS) entry which is preliminary data.</text>
</comment>
<name>A0A9W7F1Y3_9STRA</name>
<gene>
    <name evidence="5" type="ORF">TrLO_g3620</name>
</gene>
<dbReference type="InterPro" id="IPR009071">
    <property type="entry name" value="HMG_box_dom"/>
</dbReference>
<evidence type="ECO:0000259" key="4">
    <source>
        <dbReference type="PROSITE" id="PS50118"/>
    </source>
</evidence>
<dbReference type="InterPro" id="IPR036910">
    <property type="entry name" value="HMG_box_dom_sf"/>
</dbReference>
<dbReference type="SUPFAM" id="SSF47095">
    <property type="entry name" value="HMG-box"/>
    <property type="match status" value="1"/>
</dbReference>
<dbReference type="Pfam" id="PF09011">
    <property type="entry name" value="HMG_box_2"/>
    <property type="match status" value="1"/>
</dbReference>
<feature type="domain" description="HMG box" evidence="4">
    <location>
        <begin position="27"/>
        <end position="88"/>
    </location>
</feature>
<dbReference type="Proteomes" id="UP001165122">
    <property type="component" value="Unassembled WGS sequence"/>
</dbReference>
<dbReference type="GO" id="GO:0005634">
    <property type="term" value="C:nucleus"/>
    <property type="evidence" value="ECO:0007669"/>
    <property type="project" value="UniProtKB-UniRule"/>
</dbReference>
<dbReference type="EMBL" id="BRXW01000003">
    <property type="protein sequence ID" value="GMH99080.1"/>
    <property type="molecule type" value="Genomic_DNA"/>
</dbReference>
<dbReference type="InterPro" id="IPR050342">
    <property type="entry name" value="HMGB"/>
</dbReference>
<protein>
    <recommendedName>
        <fullName evidence="4">HMG box domain-containing protein</fullName>
    </recommendedName>
</protein>
<accession>A0A9W7F1Y3</accession>
<organism evidence="5 6">
    <name type="scientific">Triparma laevis f. longispina</name>
    <dbReference type="NCBI Taxonomy" id="1714387"/>
    <lineage>
        <taxon>Eukaryota</taxon>
        <taxon>Sar</taxon>
        <taxon>Stramenopiles</taxon>
        <taxon>Ochrophyta</taxon>
        <taxon>Bolidophyceae</taxon>
        <taxon>Parmales</taxon>
        <taxon>Triparmaceae</taxon>
        <taxon>Triparma</taxon>
    </lineage>
</organism>
<dbReference type="GO" id="GO:0006357">
    <property type="term" value="P:regulation of transcription by RNA polymerase II"/>
    <property type="evidence" value="ECO:0007669"/>
    <property type="project" value="TreeGrafter"/>
</dbReference>
<dbReference type="PANTHER" id="PTHR48112:SF22">
    <property type="entry name" value="MITOCHONDRIAL TRANSCRIPTION FACTOR A, ISOFORM B"/>
    <property type="match status" value="1"/>
</dbReference>
<feature type="region of interest" description="Disordered" evidence="3">
    <location>
        <begin position="1"/>
        <end position="28"/>
    </location>
</feature>
<dbReference type="PROSITE" id="PS50118">
    <property type="entry name" value="HMG_BOX_2"/>
    <property type="match status" value="1"/>
</dbReference>
<proteinExistence type="predicted"/>
<keyword evidence="2" id="KW-0539">Nucleus</keyword>
<keyword evidence="1 2" id="KW-0238">DNA-binding</keyword>
<dbReference type="Gene3D" id="1.10.30.10">
    <property type="entry name" value="High mobility group box domain"/>
    <property type="match status" value="1"/>
</dbReference>
<feature type="DNA-binding region" description="HMG box" evidence="2">
    <location>
        <begin position="27"/>
        <end position="88"/>
    </location>
</feature>
<dbReference type="PANTHER" id="PTHR48112">
    <property type="entry name" value="HIGH MOBILITY GROUP PROTEIN DSP1"/>
    <property type="match status" value="1"/>
</dbReference>
<reference evidence="6" key="1">
    <citation type="journal article" date="2023" name="Commun. Biol.">
        <title>Genome analysis of Parmales, the sister group of diatoms, reveals the evolutionary specialization of diatoms from phago-mixotrophs to photoautotrophs.</title>
        <authorList>
            <person name="Ban H."/>
            <person name="Sato S."/>
            <person name="Yoshikawa S."/>
            <person name="Yamada K."/>
            <person name="Nakamura Y."/>
            <person name="Ichinomiya M."/>
            <person name="Sato N."/>
            <person name="Blanc-Mathieu R."/>
            <person name="Endo H."/>
            <person name="Kuwata A."/>
            <person name="Ogata H."/>
        </authorList>
    </citation>
    <scope>NUCLEOTIDE SEQUENCE [LARGE SCALE GENOMIC DNA]</scope>
    <source>
        <strain evidence="6">NIES 3700</strain>
    </source>
</reference>
<evidence type="ECO:0000256" key="2">
    <source>
        <dbReference type="PROSITE-ProRule" id="PRU00267"/>
    </source>
</evidence>
<evidence type="ECO:0000313" key="5">
    <source>
        <dbReference type="EMBL" id="GMH99080.1"/>
    </source>
</evidence>
<dbReference type="GO" id="GO:0003677">
    <property type="term" value="F:DNA binding"/>
    <property type="evidence" value="ECO:0007669"/>
    <property type="project" value="UniProtKB-UniRule"/>
</dbReference>
<keyword evidence="6" id="KW-1185">Reference proteome</keyword>
<dbReference type="OrthoDB" id="10467777at2759"/>
<sequence>MPPKSPKKKPVAKKAKAAKKTKDPNKPKRVMSSYMYWMTKEGREAAKKSLGAGASIGEIAKEAGKVWGTYSDKDKEKWKQAAIKNHKP</sequence>
<evidence type="ECO:0000256" key="1">
    <source>
        <dbReference type="ARBA" id="ARBA00023125"/>
    </source>
</evidence>